<dbReference type="AlphaFoldDB" id="A0AAD4LW57"/>
<keyword evidence="2" id="KW-1185">Reference proteome</keyword>
<name>A0AAD4LW57_9AGAM</name>
<reference evidence="1" key="1">
    <citation type="journal article" date="2022" name="New Phytol.">
        <title>Evolutionary transition to the ectomycorrhizal habit in the genomes of a hyperdiverse lineage of mushroom-forming fungi.</title>
        <authorList>
            <person name="Looney B."/>
            <person name="Miyauchi S."/>
            <person name="Morin E."/>
            <person name="Drula E."/>
            <person name="Courty P.E."/>
            <person name="Kohler A."/>
            <person name="Kuo A."/>
            <person name="LaButti K."/>
            <person name="Pangilinan J."/>
            <person name="Lipzen A."/>
            <person name="Riley R."/>
            <person name="Andreopoulos W."/>
            <person name="He G."/>
            <person name="Johnson J."/>
            <person name="Nolan M."/>
            <person name="Tritt A."/>
            <person name="Barry K.W."/>
            <person name="Grigoriev I.V."/>
            <person name="Nagy L.G."/>
            <person name="Hibbett D."/>
            <person name="Henrissat B."/>
            <person name="Matheny P.B."/>
            <person name="Labbe J."/>
            <person name="Martin F.M."/>
        </authorList>
    </citation>
    <scope>NUCLEOTIDE SEQUENCE</scope>
    <source>
        <strain evidence="1">BPL690</strain>
    </source>
</reference>
<proteinExistence type="predicted"/>
<dbReference type="Proteomes" id="UP001203297">
    <property type="component" value="Unassembled WGS sequence"/>
</dbReference>
<accession>A0AAD4LW57</accession>
<evidence type="ECO:0000313" key="2">
    <source>
        <dbReference type="Proteomes" id="UP001203297"/>
    </source>
</evidence>
<sequence>MEDQDGKLSPMLINWLKDAKKEVSRQHFESYSRIVPKFQSGRQLAKYNKPKGKLKLIINRMLSFFSDECVCMSGGGGSNNLKGRRK</sequence>
<protein>
    <submittedName>
        <fullName evidence="1">Uncharacterized protein</fullName>
    </submittedName>
</protein>
<organism evidence="1 2">
    <name type="scientific">Multifurca ochricompacta</name>
    <dbReference type="NCBI Taxonomy" id="376703"/>
    <lineage>
        <taxon>Eukaryota</taxon>
        <taxon>Fungi</taxon>
        <taxon>Dikarya</taxon>
        <taxon>Basidiomycota</taxon>
        <taxon>Agaricomycotina</taxon>
        <taxon>Agaricomycetes</taxon>
        <taxon>Russulales</taxon>
        <taxon>Russulaceae</taxon>
        <taxon>Multifurca</taxon>
    </lineage>
</organism>
<gene>
    <name evidence="1" type="ORF">B0F90DRAFT_1773755</name>
</gene>
<comment type="caution">
    <text evidence="1">The sequence shown here is derived from an EMBL/GenBank/DDBJ whole genome shotgun (WGS) entry which is preliminary data.</text>
</comment>
<dbReference type="EMBL" id="WTXG01000139">
    <property type="protein sequence ID" value="KAI0291933.1"/>
    <property type="molecule type" value="Genomic_DNA"/>
</dbReference>
<evidence type="ECO:0000313" key="1">
    <source>
        <dbReference type="EMBL" id="KAI0291933.1"/>
    </source>
</evidence>